<feature type="transmembrane region" description="Helical" evidence="1">
    <location>
        <begin position="89"/>
        <end position="109"/>
    </location>
</feature>
<dbReference type="Proteomes" id="UP001497480">
    <property type="component" value="Unassembled WGS sequence"/>
</dbReference>
<sequence>MQAPKGRFKRDPDGIQTEFQATDPTEMGLRVVLVELERIYELMLERLREKMVWDFAFGLRRTLVILVTRKVVKEEASPCVMELELENTFMLMLMLMIMFVTTRKIIFIFNAQKC</sequence>
<gene>
    <name evidence="2" type="ORF">LLUT_LOCUS3935</name>
</gene>
<dbReference type="AlphaFoldDB" id="A0AAV1W0X3"/>
<accession>A0AAV1W0X3</accession>
<proteinExistence type="predicted"/>
<evidence type="ECO:0000313" key="2">
    <source>
        <dbReference type="EMBL" id="CAL0302875.1"/>
    </source>
</evidence>
<keyword evidence="1" id="KW-1133">Transmembrane helix</keyword>
<reference evidence="2 3" key="1">
    <citation type="submission" date="2024-03" db="EMBL/GenBank/DDBJ databases">
        <authorList>
            <person name="Martinez-Hernandez J."/>
        </authorList>
    </citation>
    <scope>NUCLEOTIDE SEQUENCE [LARGE SCALE GENOMIC DNA]</scope>
</reference>
<keyword evidence="1" id="KW-0812">Transmembrane</keyword>
<evidence type="ECO:0000256" key="1">
    <source>
        <dbReference type="SAM" id="Phobius"/>
    </source>
</evidence>
<name>A0AAV1W0X3_LUPLU</name>
<keyword evidence="3" id="KW-1185">Reference proteome</keyword>
<organism evidence="2 3">
    <name type="scientific">Lupinus luteus</name>
    <name type="common">European yellow lupine</name>
    <dbReference type="NCBI Taxonomy" id="3873"/>
    <lineage>
        <taxon>Eukaryota</taxon>
        <taxon>Viridiplantae</taxon>
        <taxon>Streptophyta</taxon>
        <taxon>Embryophyta</taxon>
        <taxon>Tracheophyta</taxon>
        <taxon>Spermatophyta</taxon>
        <taxon>Magnoliopsida</taxon>
        <taxon>eudicotyledons</taxon>
        <taxon>Gunneridae</taxon>
        <taxon>Pentapetalae</taxon>
        <taxon>rosids</taxon>
        <taxon>fabids</taxon>
        <taxon>Fabales</taxon>
        <taxon>Fabaceae</taxon>
        <taxon>Papilionoideae</taxon>
        <taxon>50 kb inversion clade</taxon>
        <taxon>genistoids sensu lato</taxon>
        <taxon>core genistoids</taxon>
        <taxon>Genisteae</taxon>
        <taxon>Lupinus</taxon>
    </lineage>
</organism>
<comment type="caution">
    <text evidence="2">The sequence shown here is derived from an EMBL/GenBank/DDBJ whole genome shotgun (WGS) entry which is preliminary data.</text>
</comment>
<protein>
    <submittedName>
        <fullName evidence="2">Uncharacterized protein</fullName>
    </submittedName>
</protein>
<dbReference type="EMBL" id="CAXHTB010000003">
    <property type="protein sequence ID" value="CAL0302875.1"/>
    <property type="molecule type" value="Genomic_DNA"/>
</dbReference>
<keyword evidence="1" id="KW-0472">Membrane</keyword>
<evidence type="ECO:0000313" key="3">
    <source>
        <dbReference type="Proteomes" id="UP001497480"/>
    </source>
</evidence>